<evidence type="ECO:0000259" key="10">
    <source>
        <dbReference type="PROSITE" id="PS50893"/>
    </source>
</evidence>
<keyword evidence="4" id="KW-1003">Cell membrane</keyword>
<comment type="caution">
    <text evidence="11">The sequence shown here is derived from an EMBL/GenBank/DDBJ whole genome shotgun (WGS) entry which is preliminary data.</text>
</comment>
<evidence type="ECO:0000313" key="12">
    <source>
        <dbReference type="Proteomes" id="UP000064189"/>
    </source>
</evidence>
<keyword evidence="6" id="KW-0547">Nucleotide-binding</keyword>
<evidence type="ECO:0000256" key="7">
    <source>
        <dbReference type="ARBA" id="ARBA00022840"/>
    </source>
</evidence>
<evidence type="ECO:0000256" key="2">
    <source>
        <dbReference type="ARBA" id="ARBA00005417"/>
    </source>
</evidence>
<keyword evidence="12" id="KW-1185">Reference proteome</keyword>
<dbReference type="GO" id="GO:0005524">
    <property type="term" value="F:ATP binding"/>
    <property type="evidence" value="ECO:0007669"/>
    <property type="project" value="UniProtKB-KW"/>
</dbReference>
<dbReference type="RefSeq" id="WP_061143443.1">
    <property type="nucleotide sequence ID" value="NZ_LNNH01000036.1"/>
</dbReference>
<comment type="subcellular location">
    <subcellularLocation>
        <location evidence="1">Cell membrane</location>
        <topology evidence="1">Peripheral membrane protein</topology>
    </subcellularLocation>
</comment>
<dbReference type="InterPro" id="IPR003439">
    <property type="entry name" value="ABC_transporter-like_ATP-bd"/>
</dbReference>
<dbReference type="InterPro" id="IPR013563">
    <property type="entry name" value="Oligopep_ABC_C"/>
</dbReference>
<dbReference type="PROSITE" id="PS50893">
    <property type="entry name" value="ABC_TRANSPORTER_2"/>
    <property type="match status" value="1"/>
</dbReference>
<dbReference type="Pfam" id="PF00005">
    <property type="entry name" value="ABC_tran"/>
    <property type="match status" value="1"/>
</dbReference>
<evidence type="ECO:0000256" key="3">
    <source>
        <dbReference type="ARBA" id="ARBA00022448"/>
    </source>
</evidence>
<reference evidence="11 12" key="1">
    <citation type="submission" date="2015-11" db="EMBL/GenBank/DDBJ databases">
        <title>Genome Sequence of Bacillus simplex strain VanAntwerpen2.</title>
        <authorList>
            <person name="Couger M.B."/>
        </authorList>
    </citation>
    <scope>NUCLEOTIDE SEQUENCE [LARGE SCALE GENOMIC DNA]</scope>
    <source>
        <strain evidence="11 12">VanAntwerpen02</strain>
    </source>
</reference>
<comment type="similarity">
    <text evidence="2">Belongs to the ABC transporter superfamily.</text>
</comment>
<protein>
    <submittedName>
        <fullName evidence="11">Dipeptide/oligopeptide/nickel ABC transporter ATP-binding protein</fullName>
    </submittedName>
</protein>
<dbReference type="InterPro" id="IPR050388">
    <property type="entry name" value="ABC_Ni/Peptide_Import"/>
</dbReference>
<dbReference type="EMBL" id="LNNH01000036">
    <property type="protein sequence ID" value="KWW16125.1"/>
    <property type="molecule type" value="Genomic_DNA"/>
</dbReference>
<dbReference type="GO" id="GO:0015833">
    <property type="term" value="P:peptide transport"/>
    <property type="evidence" value="ECO:0007669"/>
    <property type="project" value="InterPro"/>
</dbReference>
<dbReference type="InterPro" id="IPR003593">
    <property type="entry name" value="AAA+_ATPase"/>
</dbReference>
<keyword evidence="9" id="KW-0472">Membrane</keyword>
<feature type="domain" description="ABC transporter" evidence="10">
    <location>
        <begin position="4"/>
        <end position="247"/>
    </location>
</feature>
<evidence type="ECO:0000256" key="4">
    <source>
        <dbReference type="ARBA" id="ARBA00022475"/>
    </source>
</evidence>
<keyword evidence="5" id="KW-0997">Cell inner membrane</keyword>
<organism evidence="11 12">
    <name type="scientific">Peribacillus simplex</name>
    <dbReference type="NCBI Taxonomy" id="1478"/>
    <lineage>
        <taxon>Bacteria</taxon>
        <taxon>Bacillati</taxon>
        <taxon>Bacillota</taxon>
        <taxon>Bacilli</taxon>
        <taxon>Bacillales</taxon>
        <taxon>Bacillaceae</taxon>
        <taxon>Peribacillus</taxon>
    </lineage>
</organism>
<sequence>MTLLKVRHLHIMGKQNHIIKGLSFDVREGEWLALVGQSGSGKSLTAMAIGRLLAPNLEAQGEIWYEGKNVLTLSEPAIRKLRGKRIAYIFQDYQSSFTPFLTIGQHFEEYQRTHLDLSKQARRIQAVDALVSVGLDGDIYSRYPFQLSGGQLQRVSISLALLLKPDLLIADEPTTALDSVSSFKILELLSGLQAVTGCAILFITHDLRHVRKYADRIGVMKDGVMIESGDKNQVLNHPEHPYTDRLIHASPSLRKSAIKREGALGCVY</sequence>
<evidence type="ECO:0000256" key="9">
    <source>
        <dbReference type="ARBA" id="ARBA00023136"/>
    </source>
</evidence>
<evidence type="ECO:0000313" key="11">
    <source>
        <dbReference type="EMBL" id="KWW16125.1"/>
    </source>
</evidence>
<dbReference type="CDD" id="cd03257">
    <property type="entry name" value="ABC_NikE_OppD_transporters"/>
    <property type="match status" value="1"/>
</dbReference>
<proteinExistence type="inferred from homology"/>
<name>A0A109MV76_9BACI</name>
<keyword evidence="3" id="KW-0813">Transport</keyword>
<evidence type="ECO:0000256" key="1">
    <source>
        <dbReference type="ARBA" id="ARBA00004202"/>
    </source>
</evidence>
<keyword evidence="7 11" id="KW-0067">ATP-binding</keyword>
<dbReference type="PANTHER" id="PTHR43297:SF14">
    <property type="entry name" value="ATPASE AAA-TYPE CORE DOMAIN-CONTAINING PROTEIN"/>
    <property type="match status" value="1"/>
</dbReference>
<evidence type="ECO:0000256" key="6">
    <source>
        <dbReference type="ARBA" id="ARBA00022741"/>
    </source>
</evidence>
<dbReference type="InterPro" id="IPR027417">
    <property type="entry name" value="P-loop_NTPase"/>
</dbReference>
<dbReference type="Gene3D" id="3.40.50.300">
    <property type="entry name" value="P-loop containing nucleotide triphosphate hydrolases"/>
    <property type="match status" value="1"/>
</dbReference>
<gene>
    <name evidence="11" type="ORF">AS888_07490</name>
</gene>
<dbReference type="AlphaFoldDB" id="A0A109MV76"/>
<accession>A0A109MV76</accession>
<dbReference type="Proteomes" id="UP000064189">
    <property type="component" value="Unassembled WGS sequence"/>
</dbReference>
<dbReference type="Pfam" id="PF08352">
    <property type="entry name" value="oligo_HPY"/>
    <property type="match status" value="1"/>
</dbReference>
<evidence type="ECO:0000256" key="5">
    <source>
        <dbReference type="ARBA" id="ARBA00022519"/>
    </source>
</evidence>
<dbReference type="InterPro" id="IPR017871">
    <property type="entry name" value="ABC_transporter-like_CS"/>
</dbReference>
<dbReference type="SMART" id="SM00382">
    <property type="entry name" value="AAA"/>
    <property type="match status" value="1"/>
</dbReference>
<dbReference type="GO" id="GO:0016887">
    <property type="term" value="F:ATP hydrolysis activity"/>
    <property type="evidence" value="ECO:0007669"/>
    <property type="project" value="InterPro"/>
</dbReference>
<dbReference type="PROSITE" id="PS00211">
    <property type="entry name" value="ABC_TRANSPORTER_1"/>
    <property type="match status" value="1"/>
</dbReference>
<dbReference type="GO" id="GO:0005886">
    <property type="term" value="C:plasma membrane"/>
    <property type="evidence" value="ECO:0007669"/>
    <property type="project" value="UniProtKB-SubCell"/>
</dbReference>
<evidence type="ECO:0000256" key="8">
    <source>
        <dbReference type="ARBA" id="ARBA00022967"/>
    </source>
</evidence>
<dbReference type="PANTHER" id="PTHR43297">
    <property type="entry name" value="OLIGOPEPTIDE TRANSPORT ATP-BINDING PROTEIN APPD"/>
    <property type="match status" value="1"/>
</dbReference>
<dbReference type="SUPFAM" id="SSF52540">
    <property type="entry name" value="P-loop containing nucleoside triphosphate hydrolases"/>
    <property type="match status" value="1"/>
</dbReference>
<keyword evidence="8" id="KW-1278">Translocase</keyword>